<dbReference type="InterPro" id="IPR049278">
    <property type="entry name" value="MS_channel_C"/>
</dbReference>
<keyword evidence="4 7" id="KW-0812">Transmembrane</keyword>
<evidence type="ECO:0000256" key="1">
    <source>
        <dbReference type="ARBA" id="ARBA00004651"/>
    </source>
</evidence>
<dbReference type="InterPro" id="IPR023408">
    <property type="entry name" value="MscS_beta-dom_sf"/>
</dbReference>
<dbReference type="SUPFAM" id="SSF50182">
    <property type="entry name" value="Sm-like ribonucleoproteins"/>
    <property type="match status" value="1"/>
</dbReference>
<keyword evidence="5 7" id="KW-1133">Transmembrane helix</keyword>
<dbReference type="Proteomes" id="UP000011724">
    <property type="component" value="Chromosome"/>
</dbReference>
<dbReference type="InterPro" id="IPR010920">
    <property type="entry name" value="LSM_dom_sf"/>
</dbReference>
<feature type="domain" description="Mechanosensitive ion channel MscS" evidence="8">
    <location>
        <begin position="252"/>
        <end position="318"/>
    </location>
</feature>
<evidence type="ECO:0000256" key="6">
    <source>
        <dbReference type="ARBA" id="ARBA00023136"/>
    </source>
</evidence>
<comment type="subcellular location">
    <subcellularLocation>
        <location evidence="1">Cell membrane</location>
        <topology evidence="1">Multi-pass membrane protein</topology>
    </subcellularLocation>
</comment>
<feature type="transmembrane region" description="Helical" evidence="7">
    <location>
        <begin position="26"/>
        <end position="46"/>
    </location>
</feature>
<feature type="transmembrane region" description="Helical" evidence="7">
    <location>
        <begin position="236"/>
        <end position="264"/>
    </location>
</feature>
<dbReference type="SUPFAM" id="SSF82689">
    <property type="entry name" value="Mechanosensitive channel protein MscS (YggB), C-terminal domain"/>
    <property type="match status" value="1"/>
</dbReference>
<comment type="similarity">
    <text evidence="2">Belongs to the MscS (TC 1.A.23) family.</text>
</comment>
<evidence type="ECO:0000256" key="2">
    <source>
        <dbReference type="ARBA" id="ARBA00008017"/>
    </source>
</evidence>
<feature type="domain" description="Mechanosensitive ion channel MscS C-terminal" evidence="9">
    <location>
        <begin position="327"/>
        <end position="410"/>
    </location>
</feature>
<feature type="transmembrane region" description="Helical" evidence="7">
    <location>
        <begin position="172"/>
        <end position="191"/>
    </location>
</feature>
<dbReference type="Pfam" id="PF21082">
    <property type="entry name" value="MS_channel_3rd"/>
    <property type="match status" value="1"/>
</dbReference>
<name>M1WQK3_PSEP2</name>
<dbReference type="InterPro" id="IPR011014">
    <property type="entry name" value="MscS_channel_TM-2"/>
</dbReference>
<evidence type="ECO:0000313" key="10">
    <source>
        <dbReference type="EMBL" id="CCH49014.1"/>
    </source>
</evidence>
<dbReference type="PATRIC" id="fig|879567.3.peg.1868"/>
<dbReference type="SUPFAM" id="SSF82861">
    <property type="entry name" value="Mechanosensitive channel protein MscS (YggB), transmembrane region"/>
    <property type="match status" value="1"/>
</dbReference>
<organism evidence="10 11">
    <name type="scientific">Pseudodesulfovibrio piezophilus (strain DSM 21447 / JCM 15486 / C1TLV30)</name>
    <name type="common">Desulfovibrio piezophilus</name>
    <dbReference type="NCBI Taxonomy" id="1322246"/>
    <lineage>
        <taxon>Bacteria</taxon>
        <taxon>Pseudomonadati</taxon>
        <taxon>Thermodesulfobacteriota</taxon>
        <taxon>Desulfovibrionia</taxon>
        <taxon>Desulfovibrionales</taxon>
        <taxon>Desulfovibrionaceae</taxon>
    </lineage>
</organism>
<dbReference type="Gene3D" id="1.10.287.1260">
    <property type="match status" value="1"/>
</dbReference>
<dbReference type="AlphaFoldDB" id="M1WQK3"/>
<proteinExistence type="inferred from homology"/>
<dbReference type="PANTHER" id="PTHR30347:SF1">
    <property type="entry name" value="MECHANOSENSITIVE CHANNEL MSCK"/>
    <property type="match status" value="1"/>
</dbReference>
<dbReference type="GO" id="GO:0005886">
    <property type="term" value="C:plasma membrane"/>
    <property type="evidence" value="ECO:0007669"/>
    <property type="project" value="UniProtKB-SubCell"/>
</dbReference>
<feature type="transmembrane region" description="Helical" evidence="7">
    <location>
        <begin position="102"/>
        <end position="119"/>
    </location>
</feature>
<evidence type="ECO:0000313" key="11">
    <source>
        <dbReference type="Proteomes" id="UP000011724"/>
    </source>
</evidence>
<keyword evidence="11" id="KW-1185">Reference proteome</keyword>
<dbReference type="OrthoDB" id="9799209at2"/>
<protein>
    <submittedName>
        <fullName evidence="10">Transporter, small conductance mechanosensitive ion channel (MscS) family protein</fullName>
    </submittedName>
</protein>
<evidence type="ECO:0000256" key="3">
    <source>
        <dbReference type="ARBA" id="ARBA00022475"/>
    </source>
</evidence>
<dbReference type="Gene3D" id="2.30.30.60">
    <property type="match status" value="1"/>
</dbReference>
<sequence length="434" mass="46572">MEQKLEVAIRFLTGWLNTNVLTVSTGVQWACVAGTFLLAAAIWGGLGRRFSQWVAENVSNVLAGAILRALIGLGNVVGFLILVQVCVAVFHSLGESPRVLEAASNLAVAWIIIRLLTSIMPNRALAKGVEVSVWGVAALSVFGLLEPITTFLEGLSFSVGEASFNALGAIKGLAMAALLLQIASLASRFTVHRIETIKGLTPSLRVLMGKAVRVALYTAAILFAMSSVGIDLTSLAIFSSALGVGIGFGLKTIFSNYVAGIILLMDNSIKPGDTIEVGTVYGVVRAMQGRYASVLTRDGKEYLIPNELLISGEVINWTYSDSNVRLKIPVGIAYDSDVEKALELLGESVKSVRRVLKTPTPSPQLSGFGDSSVDLELRVWIADADQGVANVRSEILLNIWKLFHENDIEFPFPQRDVLLKADSKLAVTLDRDGD</sequence>
<dbReference type="EMBL" id="FO203427">
    <property type="protein sequence ID" value="CCH49014.1"/>
    <property type="molecule type" value="Genomic_DNA"/>
</dbReference>
<keyword evidence="6 7" id="KW-0472">Membrane</keyword>
<evidence type="ECO:0000259" key="9">
    <source>
        <dbReference type="Pfam" id="PF21082"/>
    </source>
</evidence>
<dbReference type="InterPro" id="IPR052702">
    <property type="entry name" value="MscS-like_channel"/>
</dbReference>
<reference evidence="11" key="2">
    <citation type="journal article" date="2013" name="Stand. Genomic Sci.">
        <title>Complete genome sequence of Desulfocapsa sulfexigens, a marine deltaproteobacterium specialized in disproportionating inorganic sulfur compounds.</title>
        <authorList>
            <person name="Finster K.W."/>
            <person name="Kjeldsen K.U."/>
            <person name="Kube M."/>
            <person name="Reinhardt R."/>
            <person name="Mussmann M."/>
            <person name="Amann R."/>
            <person name="Schreiber L."/>
        </authorList>
    </citation>
    <scope>NUCLEOTIDE SEQUENCE [LARGE SCALE GENOMIC DNA]</scope>
    <source>
        <strain evidence="11">DSM 10523 / SB164P1</strain>
    </source>
</reference>
<dbReference type="RefSeq" id="WP_015415058.1">
    <property type="nucleotide sequence ID" value="NC_020409.1"/>
</dbReference>
<feature type="transmembrane region" description="Helical" evidence="7">
    <location>
        <begin position="66"/>
        <end position="90"/>
    </location>
</feature>
<dbReference type="STRING" id="1322246.BN4_11779"/>
<dbReference type="BioCyc" id="DPIE1322246:BN4_RS08925-MONOMER"/>
<keyword evidence="3" id="KW-1003">Cell membrane</keyword>
<evidence type="ECO:0000256" key="4">
    <source>
        <dbReference type="ARBA" id="ARBA00022692"/>
    </source>
</evidence>
<dbReference type="Pfam" id="PF00924">
    <property type="entry name" value="MS_channel_2nd"/>
    <property type="match status" value="1"/>
</dbReference>
<dbReference type="PANTHER" id="PTHR30347">
    <property type="entry name" value="POTASSIUM CHANNEL RELATED"/>
    <property type="match status" value="1"/>
</dbReference>
<feature type="transmembrane region" description="Helical" evidence="7">
    <location>
        <begin position="131"/>
        <end position="152"/>
    </location>
</feature>
<feature type="transmembrane region" description="Helical" evidence="7">
    <location>
        <begin position="211"/>
        <end position="230"/>
    </location>
</feature>
<evidence type="ECO:0000259" key="8">
    <source>
        <dbReference type="Pfam" id="PF00924"/>
    </source>
</evidence>
<dbReference type="GO" id="GO:0008381">
    <property type="term" value="F:mechanosensitive monoatomic ion channel activity"/>
    <property type="evidence" value="ECO:0007669"/>
    <property type="project" value="UniProtKB-ARBA"/>
</dbReference>
<dbReference type="eggNOG" id="COG3264">
    <property type="taxonomic scope" value="Bacteria"/>
</dbReference>
<dbReference type="InterPro" id="IPR011066">
    <property type="entry name" value="MscS_channel_C_sf"/>
</dbReference>
<dbReference type="KEGG" id="dpi:BN4_11779"/>
<accession>M1WQK3</accession>
<dbReference type="Gene3D" id="3.30.70.100">
    <property type="match status" value="1"/>
</dbReference>
<evidence type="ECO:0000256" key="5">
    <source>
        <dbReference type="ARBA" id="ARBA00022989"/>
    </source>
</evidence>
<dbReference type="HOGENOM" id="CLU_037945_9_1_7"/>
<gene>
    <name evidence="10" type="ordered locus">BN4_11779</name>
</gene>
<dbReference type="InterPro" id="IPR006685">
    <property type="entry name" value="MscS_channel_2nd"/>
</dbReference>
<evidence type="ECO:0000256" key="7">
    <source>
        <dbReference type="SAM" id="Phobius"/>
    </source>
</evidence>
<reference evidence="10 11" key="1">
    <citation type="journal article" date="2013" name="PLoS ONE">
        <title>The first genomic and proteomic characterization of a deep-sea sulfate reducer: insights into the piezophilic lifestyle of Desulfovibrio piezophilus.</title>
        <authorList>
            <person name="Pradel N."/>
            <person name="Ji B."/>
            <person name="Gimenez G."/>
            <person name="Talla E."/>
            <person name="Lenoble P."/>
            <person name="Garel M."/>
            <person name="Tamburini C."/>
            <person name="Fourquet P."/>
            <person name="Lebrun R."/>
            <person name="Bertin P."/>
            <person name="Denis Y."/>
            <person name="Pophillat M."/>
            <person name="Barbe V."/>
            <person name="Ollivier B."/>
            <person name="Dolla A."/>
        </authorList>
    </citation>
    <scope>NUCLEOTIDE SEQUENCE [LARGE SCALE GENOMIC DNA]</scope>
    <source>
        <strain evidence="11">DSM 10523 / SB164P1</strain>
    </source>
</reference>